<accession>A0A484LCC8</accession>
<reference evidence="2 3" key="1">
    <citation type="submission" date="2018-04" db="EMBL/GenBank/DDBJ databases">
        <authorList>
            <person name="Vogel A."/>
        </authorList>
    </citation>
    <scope>NUCLEOTIDE SEQUENCE [LARGE SCALE GENOMIC DNA]</scope>
</reference>
<feature type="compositionally biased region" description="Polar residues" evidence="1">
    <location>
        <begin position="53"/>
        <end position="62"/>
    </location>
</feature>
<organism evidence="2 3">
    <name type="scientific">Cuscuta campestris</name>
    <dbReference type="NCBI Taxonomy" id="132261"/>
    <lineage>
        <taxon>Eukaryota</taxon>
        <taxon>Viridiplantae</taxon>
        <taxon>Streptophyta</taxon>
        <taxon>Embryophyta</taxon>
        <taxon>Tracheophyta</taxon>
        <taxon>Spermatophyta</taxon>
        <taxon>Magnoliopsida</taxon>
        <taxon>eudicotyledons</taxon>
        <taxon>Gunneridae</taxon>
        <taxon>Pentapetalae</taxon>
        <taxon>asterids</taxon>
        <taxon>lamiids</taxon>
        <taxon>Solanales</taxon>
        <taxon>Convolvulaceae</taxon>
        <taxon>Cuscuteae</taxon>
        <taxon>Cuscuta</taxon>
        <taxon>Cuscuta subgen. Grammica</taxon>
        <taxon>Cuscuta sect. Cleistogrammica</taxon>
    </lineage>
</organism>
<dbReference type="AlphaFoldDB" id="A0A484LCC8"/>
<dbReference type="EMBL" id="OOIL02001296">
    <property type="protein sequence ID" value="VFQ74030.1"/>
    <property type="molecule type" value="Genomic_DNA"/>
</dbReference>
<evidence type="ECO:0000256" key="1">
    <source>
        <dbReference type="SAM" id="MobiDB-lite"/>
    </source>
</evidence>
<protein>
    <submittedName>
        <fullName evidence="2">Uncharacterized protein</fullName>
    </submittedName>
</protein>
<evidence type="ECO:0000313" key="3">
    <source>
        <dbReference type="Proteomes" id="UP000595140"/>
    </source>
</evidence>
<feature type="region of interest" description="Disordered" evidence="1">
    <location>
        <begin position="47"/>
        <end position="70"/>
    </location>
</feature>
<sequence>MTKHIRPIHHPSPIFVCPLFLARISTTIIKGFHSFFVIFASTTGQTKLAPKPRQSQTKSALINSRLEASE</sequence>
<gene>
    <name evidence="2" type="ORF">CCAM_LOCUS15806</name>
</gene>
<name>A0A484LCC8_9ASTE</name>
<proteinExistence type="predicted"/>
<keyword evidence="3" id="KW-1185">Reference proteome</keyword>
<dbReference type="Proteomes" id="UP000595140">
    <property type="component" value="Unassembled WGS sequence"/>
</dbReference>
<evidence type="ECO:0000313" key="2">
    <source>
        <dbReference type="EMBL" id="VFQ74030.1"/>
    </source>
</evidence>